<dbReference type="PANTHER" id="PTHR25466:SF2">
    <property type="entry name" value="T-LYMPHOCYTE ACTIVATION ANTIGEN CD86"/>
    <property type="match status" value="1"/>
</dbReference>
<keyword evidence="3 12" id="KW-0812">Transmembrane</keyword>
<evidence type="ECO:0000256" key="13">
    <source>
        <dbReference type="SAM" id="SignalP"/>
    </source>
</evidence>
<evidence type="ECO:0000256" key="8">
    <source>
        <dbReference type="ARBA" id="ARBA00023170"/>
    </source>
</evidence>
<evidence type="ECO:0000256" key="9">
    <source>
        <dbReference type="ARBA" id="ARBA00023180"/>
    </source>
</evidence>
<keyword evidence="9" id="KW-0325">Glycoprotein</keyword>
<evidence type="ECO:0000256" key="11">
    <source>
        <dbReference type="SAM" id="MobiDB-lite"/>
    </source>
</evidence>
<feature type="signal peptide" evidence="13">
    <location>
        <begin position="1"/>
        <end position="21"/>
    </location>
</feature>
<name>A0AAD1QYR0_PELCU</name>
<accession>A0AAD1QYR0</accession>
<dbReference type="SUPFAM" id="SSF48726">
    <property type="entry name" value="Immunoglobulin"/>
    <property type="match status" value="1"/>
</dbReference>
<proteinExistence type="predicted"/>
<evidence type="ECO:0000256" key="7">
    <source>
        <dbReference type="ARBA" id="ARBA00023157"/>
    </source>
</evidence>
<evidence type="ECO:0000256" key="2">
    <source>
        <dbReference type="ARBA" id="ARBA00022475"/>
    </source>
</evidence>
<dbReference type="InterPro" id="IPR036179">
    <property type="entry name" value="Ig-like_dom_sf"/>
</dbReference>
<dbReference type="GO" id="GO:0006955">
    <property type="term" value="P:immune response"/>
    <property type="evidence" value="ECO:0007669"/>
    <property type="project" value="TreeGrafter"/>
</dbReference>
<dbReference type="PANTHER" id="PTHR25466">
    <property type="entry name" value="T-LYMPHOCYTE ACTIVATION ANTIGEN"/>
    <property type="match status" value="1"/>
</dbReference>
<dbReference type="PROSITE" id="PS50835">
    <property type="entry name" value="IG_LIKE"/>
    <property type="match status" value="1"/>
</dbReference>
<keyword evidence="8" id="KW-0675">Receptor</keyword>
<evidence type="ECO:0000256" key="3">
    <source>
        <dbReference type="ARBA" id="ARBA00022692"/>
    </source>
</evidence>
<dbReference type="GO" id="GO:0009897">
    <property type="term" value="C:external side of plasma membrane"/>
    <property type="evidence" value="ECO:0007669"/>
    <property type="project" value="TreeGrafter"/>
</dbReference>
<dbReference type="GO" id="GO:0071222">
    <property type="term" value="P:cellular response to lipopolysaccharide"/>
    <property type="evidence" value="ECO:0007669"/>
    <property type="project" value="TreeGrafter"/>
</dbReference>
<evidence type="ECO:0000259" key="14">
    <source>
        <dbReference type="PROSITE" id="PS50835"/>
    </source>
</evidence>
<comment type="subcellular location">
    <subcellularLocation>
        <location evidence="1">Cell membrane</location>
        <topology evidence="1">Single-pass type I membrane protein</topology>
    </subcellularLocation>
</comment>
<reference evidence="15" key="1">
    <citation type="submission" date="2022-03" db="EMBL/GenBank/DDBJ databases">
        <authorList>
            <person name="Alioto T."/>
            <person name="Alioto T."/>
            <person name="Gomez Garrido J."/>
        </authorList>
    </citation>
    <scope>NUCLEOTIDE SEQUENCE</scope>
</reference>
<keyword evidence="5 12" id="KW-1133">Transmembrane helix</keyword>
<keyword evidence="6 12" id="KW-0472">Membrane</keyword>
<feature type="transmembrane region" description="Helical" evidence="12">
    <location>
        <begin position="627"/>
        <end position="653"/>
    </location>
</feature>
<sequence length="688" mass="78076">MSKKDVACFWIVLLLCQELRTDPIAEMGPSSGILIQETPGFILTEKRILTRRVFVSLDPKISIEKAYNISSMQLPELQTWYQMHLQRAQDRVRNILEQARKPFVSSSIPMSNRPKRFLTAIIVALVCATVGAVVATGMSAANSITVQKLDMEIYAPKQHINDIHQVINQQRTLLQDVLTIVEDTVVTTNLHSELIAKSTELHQSHDLFKRELLFLHDPILFHTLAFLDEVQTGMIELAGGRIPLYFVSKDIVHAMLANVDGETIEPMQLNLAYEMGSAIPLLIDPERSMKDRQRLSNASHGLFLPDGQFGKGGQRRTYVSKRGIQLDKEELSPTQNRSHIKRLHRFDWILISFVILTGEDKHTKSDPLERQNNCSFKMLQMGTFSILLSILVILKQFEVAKTTNVGTAYMPGIAVLRCNPLKPESLKEMETVFLWQMKDIHEEKVVFEKHKGEVKKDHLHPNYVNRTVELQPNLDLHLHDVTPADEGKYTCVIMNKTGWSQVYHTSEYNLKVIVNESSPDIILISNDTYHSGSNLELECSSKLNFPNPEGILWHIFNSSGNYTINGNSTIHKNNVTTVYNISSYLHWYVAENTSFSCEIQSNRNLKSDNLQIVIKSHPPTPSEENTISLIIIIAIGLIILFSTLFFLLFCFCWKKKSKSAPRTPRQDVELAEPLSQNGPPTADEPDGR</sequence>
<protein>
    <submittedName>
        <fullName evidence="15">T-lymphocyte activation antigen CD86-like</fullName>
    </submittedName>
</protein>
<keyword evidence="7" id="KW-1015">Disulfide bond</keyword>
<feature type="chain" id="PRO_5041966293" evidence="13">
    <location>
        <begin position="22"/>
        <end position="688"/>
    </location>
</feature>
<dbReference type="AlphaFoldDB" id="A0AAD1QYR0"/>
<keyword evidence="2" id="KW-1003">Cell membrane</keyword>
<dbReference type="GO" id="GO:0042130">
    <property type="term" value="P:negative regulation of T cell proliferation"/>
    <property type="evidence" value="ECO:0007669"/>
    <property type="project" value="TreeGrafter"/>
</dbReference>
<dbReference type="Proteomes" id="UP001295444">
    <property type="component" value="Chromosome 01"/>
</dbReference>
<evidence type="ECO:0000256" key="4">
    <source>
        <dbReference type="ARBA" id="ARBA00022729"/>
    </source>
</evidence>
<keyword evidence="10" id="KW-0393">Immunoglobulin domain</keyword>
<dbReference type="EMBL" id="OW240912">
    <property type="protein sequence ID" value="CAH2219021.1"/>
    <property type="molecule type" value="Genomic_DNA"/>
</dbReference>
<dbReference type="GO" id="GO:0042102">
    <property type="term" value="P:positive regulation of T cell proliferation"/>
    <property type="evidence" value="ECO:0007669"/>
    <property type="project" value="TreeGrafter"/>
</dbReference>
<gene>
    <name evidence="15" type="ORF">PECUL_23A007454</name>
</gene>
<dbReference type="InterPro" id="IPR013783">
    <property type="entry name" value="Ig-like_fold"/>
</dbReference>
<evidence type="ECO:0000256" key="12">
    <source>
        <dbReference type="SAM" id="Phobius"/>
    </source>
</evidence>
<dbReference type="Gene3D" id="2.60.40.10">
    <property type="entry name" value="Immunoglobulins"/>
    <property type="match status" value="2"/>
</dbReference>
<evidence type="ECO:0000313" key="16">
    <source>
        <dbReference type="Proteomes" id="UP001295444"/>
    </source>
</evidence>
<dbReference type="InterPro" id="IPR007110">
    <property type="entry name" value="Ig-like_dom"/>
</dbReference>
<keyword evidence="16" id="KW-1185">Reference proteome</keyword>
<evidence type="ECO:0000256" key="1">
    <source>
        <dbReference type="ARBA" id="ARBA00004251"/>
    </source>
</evidence>
<feature type="domain" description="Ig-like" evidence="14">
    <location>
        <begin position="519"/>
        <end position="613"/>
    </location>
</feature>
<dbReference type="GO" id="GO:0031295">
    <property type="term" value="P:T cell costimulation"/>
    <property type="evidence" value="ECO:0007669"/>
    <property type="project" value="TreeGrafter"/>
</dbReference>
<evidence type="ECO:0000256" key="5">
    <source>
        <dbReference type="ARBA" id="ARBA00022989"/>
    </source>
</evidence>
<evidence type="ECO:0000256" key="6">
    <source>
        <dbReference type="ARBA" id="ARBA00023136"/>
    </source>
</evidence>
<feature type="region of interest" description="Disordered" evidence="11">
    <location>
        <begin position="657"/>
        <end position="688"/>
    </location>
</feature>
<dbReference type="GO" id="GO:0007166">
    <property type="term" value="P:cell surface receptor signaling pathway"/>
    <property type="evidence" value="ECO:0007669"/>
    <property type="project" value="TreeGrafter"/>
</dbReference>
<evidence type="ECO:0000313" key="15">
    <source>
        <dbReference type="EMBL" id="CAH2219021.1"/>
    </source>
</evidence>
<dbReference type="InterPro" id="IPR051713">
    <property type="entry name" value="T-cell_Activation_Regulation"/>
</dbReference>
<feature type="transmembrane region" description="Helical" evidence="12">
    <location>
        <begin position="117"/>
        <end position="141"/>
    </location>
</feature>
<evidence type="ECO:0000256" key="10">
    <source>
        <dbReference type="ARBA" id="ARBA00023319"/>
    </source>
</evidence>
<organism evidence="15 16">
    <name type="scientific">Pelobates cultripes</name>
    <name type="common">Western spadefoot toad</name>
    <dbReference type="NCBI Taxonomy" id="61616"/>
    <lineage>
        <taxon>Eukaryota</taxon>
        <taxon>Metazoa</taxon>
        <taxon>Chordata</taxon>
        <taxon>Craniata</taxon>
        <taxon>Vertebrata</taxon>
        <taxon>Euteleostomi</taxon>
        <taxon>Amphibia</taxon>
        <taxon>Batrachia</taxon>
        <taxon>Anura</taxon>
        <taxon>Pelobatoidea</taxon>
        <taxon>Pelobatidae</taxon>
        <taxon>Pelobates</taxon>
    </lineage>
</organism>
<keyword evidence="4 13" id="KW-0732">Signal</keyword>